<dbReference type="Pfam" id="PF02811">
    <property type="entry name" value="PHP"/>
    <property type="match status" value="1"/>
</dbReference>
<reference evidence="2" key="1">
    <citation type="journal article" date="2014" name="Front. Microbiol.">
        <title>High frequency of phylogenetically diverse reductive dehalogenase-homologous genes in deep subseafloor sedimentary metagenomes.</title>
        <authorList>
            <person name="Kawai M."/>
            <person name="Futagami T."/>
            <person name="Toyoda A."/>
            <person name="Takaki Y."/>
            <person name="Nishi S."/>
            <person name="Hori S."/>
            <person name="Arai W."/>
            <person name="Tsubouchi T."/>
            <person name="Morono Y."/>
            <person name="Uchiyama I."/>
            <person name="Ito T."/>
            <person name="Fujiyama A."/>
            <person name="Inagaki F."/>
            <person name="Takami H."/>
        </authorList>
    </citation>
    <scope>NUCLEOTIDE SEQUENCE</scope>
    <source>
        <strain evidence="2">Expedition CK06-06</strain>
    </source>
</reference>
<name>X0S383_9ZZZZ</name>
<feature type="non-terminal residue" evidence="2">
    <location>
        <position position="237"/>
    </location>
</feature>
<dbReference type="SUPFAM" id="SSF89550">
    <property type="entry name" value="PHP domain-like"/>
    <property type="match status" value="1"/>
</dbReference>
<dbReference type="AlphaFoldDB" id="X0S383"/>
<protein>
    <recommendedName>
        <fullName evidence="1">Polymerase/histidinol phosphatase N-terminal domain-containing protein</fullName>
    </recommendedName>
</protein>
<evidence type="ECO:0000313" key="2">
    <source>
        <dbReference type="EMBL" id="GAF75469.1"/>
    </source>
</evidence>
<gene>
    <name evidence="2" type="ORF">S01H1_15696</name>
</gene>
<dbReference type="InterPro" id="IPR016195">
    <property type="entry name" value="Pol/histidinol_Pase-like"/>
</dbReference>
<organism evidence="2">
    <name type="scientific">marine sediment metagenome</name>
    <dbReference type="NCBI Taxonomy" id="412755"/>
    <lineage>
        <taxon>unclassified sequences</taxon>
        <taxon>metagenomes</taxon>
        <taxon>ecological metagenomes</taxon>
    </lineage>
</organism>
<dbReference type="GO" id="GO:0042578">
    <property type="term" value="F:phosphoric ester hydrolase activity"/>
    <property type="evidence" value="ECO:0007669"/>
    <property type="project" value="TreeGrafter"/>
</dbReference>
<evidence type="ECO:0000259" key="1">
    <source>
        <dbReference type="SMART" id="SM00481"/>
    </source>
</evidence>
<dbReference type="Gene3D" id="3.20.20.140">
    <property type="entry name" value="Metal-dependent hydrolases"/>
    <property type="match status" value="1"/>
</dbReference>
<dbReference type="GO" id="GO:0005829">
    <property type="term" value="C:cytosol"/>
    <property type="evidence" value="ECO:0007669"/>
    <property type="project" value="TreeGrafter"/>
</dbReference>
<sequence length="237" mass="27937">MDFPKTNLHSHTAFSDGRNSIKQLVTIALKLKLNYLAITDHFSDSWKANVISTLNTAKKIEDYLIKIENCQKYLKTNNKNLRLYKGIEIDIGSSEKVIKKLIRPEHFDIILFEYLETPEGVAYVRNIIEYWKKSNPINNNFPILGLAHFDPSNFIYQGLDSLISFLKEFKIYYEFNSSYYEYFSRKNELFFKKLKEHNIYVAIGSDAHNSNGLDFIEEPLKMIEIYNLEKNFKLFLE</sequence>
<dbReference type="InterPro" id="IPR004013">
    <property type="entry name" value="PHP_dom"/>
</dbReference>
<proteinExistence type="predicted"/>
<dbReference type="InterPro" id="IPR003141">
    <property type="entry name" value="Pol/His_phosphatase_N"/>
</dbReference>
<dbReference type="InterPro" id="IPR050243">
    <property type="entry name" value="PHP_phosphatase"/>
</dbReference>
<accession>X0S383</accession>
<comment type="caution">
    <text evidence="2">The sequence shown here is derived from an EMBL/GenBank/DDBJ whole genome shotgun (WGS) entry which is preliminary data.</text>
</comment>
<dbReference type="SMART" id="SM00481">
    <property type="entry name" value="POLIIIAc"/>
    <property type="match status" value="1"/>
</dbReference>
<dbReference type="EMBL" id="BARS01008207">
    <property type="protein sequence ID" value="GAF75469.1"/>
    <property type="molecule type" value="Genomic_DNA"/>
</dbReference>
<dbReference type="PANTHER" id="PTHR36928">
    <property type="entry name" value="PHOSPHATASE YCDX-RELATED"/>
    <property type="match status" value="1"/>
</dbReference>
<dbReference type="PANTHER" id="PTHR36928:SF1">
    <property type="entry name" value="PHOSPHATASE YCDX-RELATED"/>
    <property type="match status" value="1"/>
</dbReference>
<feature type="domain" description="Polymerase/histidinol phosphatase N-terminal" evidence="1">
    <location>
        <begin position="6"/>
        <end position="93"/>
    </location>
</feature>
<dbReference type="GO" id="GO:0008270">
    <property type="term" value="F:zinc ion binding"/>
    <property type="evidence" value="ECO:0007669"/>
    <property type="project" value="TreeGrafter"/>
</dbReference>